<evidence type="ECO:0000256" key="1">
    <source>
        <dbReference type="ARBA" id="ARBA00004429"/>
    </source>
</evidence>
<dbReference type="CDD" id="cd13131">
    <property type="entry name" value="MATE_NorM_like"/>
    <property type="match status" value="1"/>
</dbReference>
<dbReference type="PANTHER" id="PTHR43298:SF2">
    <property type="entry name" value="FMN_FAD EXPORTER YEEO-RELATED"/>
    <property type="match status" value="1"/>
</dbReference>
<evidence type="ECO:0000256" key="4">
    <source>
        <dbReference type="ARBA" id="ARBA00022475"/>
    </source>
</evidence>
<dbReference type="InterPro" id="IPR002528">
    <property type="entry name" value="MATE_fam"/>
</dbReference>
<evidence type="ECO:0000256" key="8">
    <source>
        <dbReference type="ARBA" id="ARBA00023136"/>
    </source>
</evidence>
<protein>
    <recommendedName>
        <fullName evidence="9">Multidrug-efflux transporter</fullName>
    </recommendedName>
</protein>
<feature type="transmembrane region" description="Helical" evidence="10">
    <location>
        <begin position="405"/>
        <end position="426"/>
    </location>
</feature>
<dbReference type="PANTHER" id="PTHR43298">
    <property type="entry name" value="MULTIDRUG RESISTANCE PROTEIN NORM-RELATED"/>
    <property type="match status" value="1"/>
</dbReference>
<accession>A0ABW7G722</accession>
<keyword evidence="12" id="KW-1185">Reference proteome</keyword>
<organism evidence="11 12">
    <name type="scientific">Pelomonas nitida</name>
    <dbReference type="NCBI Taxonomy" id="3299027"/>
    <lineage>
        <taxon>Bacteria</taxon>
        <taxon>Pseudomonadati</taxon>
        <taxon>Pseudomonadota</taxon>
        <taxon>Betaproteobacteria</taxon>
        <taxon>Burkholderiales</taxon>
        <taxon>Sphaerotilaceae</taxon>
        <taxon>Roseateles</taxon>
    </lineage>
</organism>
<dbReference type="EMBL" id="JBIGIA010000009">
    <property type="protein sequence ID" value="MFG6457747.1"/>
    <property type="molecule type" value="Genomic_DNA"/>
</dbReference>
<evidence type="ECO:0000256" key="6">
    <source>
        <dbReference type="ARBA" id="ARBA00022989"/>
    </source>
</evidence>
<comment type="subcellular location">
    <subcellularLocation>
        <location evidence="1">Cell inner membrane</location>
        <topology evidence="1">Multi-pass membrane protein</topology>
    </subcellularLocation>
</comment>
<keyword evidence="5 10" id="KW-0812">Transmembrane</keyword>
<reference evidence="11 12" key="1">
    <citation type="submission" date="2024-09" db="EMBL/GenBank/DDBJ databases">
        <title>Novel species of the genus Pelomonas and Roseateles isolated from streams.</title>
        <authorList>
            <person name="Lu H."/>
        </authorList>
    </citation>
    <scope>NUCLEOTIDE SEQUENCE [LARGE SCALE GENOMIC DNA]</scope>
    <source>
        <strain evidence="11 12">BYS96W</strain>
    </source>
</reference>
<keyword evidence="2" id="KW-0813">Transport</keyword>
<keyword evidence="4" id="KW-1003">Cell membrane</keyword>
<sequence>MTPADHGVTAASTAREAGAPRIRFVDSVRRLLPQAWPVLVGQLAVMMFSTVDTLVMGRVGAQDLAALAVGAAAYVSVFVGLMGIVLAVGPIAGRQFGAGDLPGSGQTFVQAQWLALLLCVPGLAVLCFPEPFIWLAKLDATQAAKVRAYTQAEALALPAALLFAAFRGFSTAVSRPKAVMAMQLTGLAAKVPLTVLLVFGWGPIPSLGVAGCGFATAIAMTAQLLAAQWLLRHDTFYQPFSIPHLWRTRPQLPDLRQLVKLGLPMGGSILVEVTGFTFMAFFIARLGATPVAGHQIAVNLVAMMFMTALALGTAAGTLVAQHLGAGQKREARITGRHAMTLASLVAAGLGAIVALAREPIVALYTDNPEATAAALPLLVWVWFFHLGDALQTVAAYVLRAYQVATLPMVIYVVALWGVGIGGGYALAFGPHAGGAEGFWQAATAGLLTAALLLSLLLRQVFNENRQDAPQAGRG</sequence>
<gene>
    <name evidence="11" type="ORF">ACG00X_12975</name>
</gene>
<keyword evidence="3" id="KW-0050">Antiport</keyword>
<evidence type="ECO:0000256" key="9">
    <source>
        <dbReference type="ARBA" id="ARBA00031636"/>
    </source>
</evidence>
<feature type="transmembrane region" description="Helical" evidence="10">
    <location>
        <begin position="178"/>
        <end position="201"/>
    </location>
</feature>
<feature type="transmembrane region" description="Helical" evidence="10">
    <location>
        <begin position="148"/>
        <end position="166"/>
    </location>
</feature>
<keyword evidence="7" id="KW-0406">Ion transport</keyword>
<feature type="transmembrane region" description="Helical" evidence="10">
    <location>
        <begin position="31"/>
        <end position="51"/>
    </location>
</feature>
<keyword evidence="6 10" id="KW-1133">Transmembrane helix</keyword>
<feature type="transmembrane region" description="Helical" evidence="10">
    <location>
        <begin position="261"/>
        <end position="284"/>
    </location>
</feature>
<evidence type="ECO:0000256" key="10">
    <source>
        <dbReference type="SAM" id="Phobius"/>
    </source>
</evidence>
<dbReference type="NCBIfam" id="TIGR00797">
    <property type="entry name" value="matE"/>
    <property type="match status" value="1"/>
</dbReference>
<comment type="caution">
    <text evidence="11">The sequence shown here is derived from an EMBL/GenBank/DDBJ whole genome shotgun (WGS) entry which is preliminary data.</text>
</comment>
<dbReference type="InterPro" id="IPR050222">
    <property type="entry name" value="MATE_MdtK"/>
</dbReference>
<name>A0ABW7G722_9BURK</name>
<feature type="transmembrane region" description="Helical" evidence="10">
    <location>
        <begin position="113"/>
        <end position="136"/>
    </location>
</feature>
<feature type="transmembrane region" description="Helical" evidence="10">
    <location>
        <begin position="71"/>
        <end position="92"/>
    </location>
</feature>
<feature type="transmembrane region" description="Helical" evidence="10">
    <location>
        <begin position="339"/>
        <end position="357"/>
    </location>
</feature>
<evidence type="ECO:0000256" key="7">
    <source>
        <dbReference type="ARBA" id="ARBA00023065"/>
    </source>
</evidence>
<feature type="transmembrane region" description="Helical" evidence="10">
    <location>
        <begin position="438"/>
        <end position="457"/>
    </location>
</feature>
<feature type="transmembrane region" description="Helical" evidence="10">
    <location>
        <begin position="207"/>
        <end position="231"/>
    </location>
</feature>
<evidence type="ECO:0000256" key="3">
    <source>
        <dbReference type="ARBA" id="ARBA00022449"/>
    </source>
</evidence>
<evidence type="ECO:0000256" key="2">
    <source>
        <dbReference type="ARBA" id="ARBA00022448"/>
    </source>
</evidence>
<keyword evidence="8 10" id="KW-0472">Membrane</keyword>
<dbReference type="InterPro" id="IPR048279">
    <property type="entry name" value="MdtK-like"/>
</dbReference>
<proteinExistence type="predicted"/>
<feature type="transmembrane region" description="Helical" evidence="10">
    <location>
        <begin position="296"/>
        <end position="319"/>
    </location>
</feature>
<evidence type="ECO:0000313" key="12">
    <source>
        <dbReference type="Proteomes" id="UP001606305"/>
    </source>
</evidence>
<dbReference type="Pfam" id="PF01554">
    <property type="entry name" value="MatE"/>
    <property type="match status" value="2"/>
</dbReference>
<dbReference type="PIRSF" id="PIRSF006603">
    <property type="entry name" value="DinF"/>
    <property type="match status" value="1"/>
</dbReference>
<evidence type="ECO:0000256" key="5">
    <source>
        <dbReference type="ARBA" id="ARBA00022692"/>
    </source>
</evidence>
<dbReference type="Proteomes" id="UP001606305">
    <property type="component" value="Unassembled WGS sequence"/>
</dbReference>
<dbReference type="RefSeq" id="WP_394488603.1">
    <property type="nucleotide sequence ID" value="NZ_JBIGIA010000009.1"/>
</dbReference>
<evidence type="ECO:0000313" key="11">
    <source>
        <dbReference type="EMBL" id="MFG6457747.1"/>
    </source>
</evidence>